<evidence type="ECO:0008006" key="4">
    <source>
        <dbReference type="Google" id="ProtNLM"/>
    </source>
</evidence>
<sequence>MRHFFGTFASATLISLGLAGCGPENSGSSAFNPATDVDLTFSTFDLEDSERAPGTIAQTRFDDVYRGIEPAEGESSESRDSAAELRAHIRVFIRATPAEDGRSYIRVRNPLDLMNQVIASGQVANCVEGRRYMVERATNGEAGTYSTREKDADIRFTDQAAVLDAAALNDRLWLYPTLDWRYVPGRSDRDGGQVYRSIQYVSRSVEPDQEEHQPELVSLLAGTRFDATSFKQVGYNAPEYATADYLSRSYGSVELRQDFVDEKIDTLFIKSPDRQVVDLSRHDNSMAPDASPDCLRVELDYPMQRVRIFSSDGEPATVPAGTEEDPDNTANNPDYCAYQDPAEAKASWSTVAVPERQ</sequence>
<dbReference type="PROSITE" id="PS51257">
    <property type="entry name" value="PROKAR_LIPOPROTEIN"/>
    <property type="match status" value="1"/>
</dbReference>
<gene>
    <name evidence="2" type="ORF">U5822_05540</name>
</gene>
<organism evidence="2 3">
    <name type="scientific">Marinobacter qingdaonensis</name>
    <dbReference type="NCBI Taxonomy" id="3108486"/>
    <lineage>
        <taxon>Bacteria</taxon>
        <taxon>Pseudomonadati</taxon>
        <taxon>Pseudomonadota</taxon>
        <taxon>Gammaproteobacteria</taxon>
        <taxon>Pseudomonadales</taxon>
        <taxon>Marinobacteraceae</taxon>
        <taxon>Marinobacter</taxon>
    </lineage>
</organism>
<reference evidence="2 3" key="1">
    <citation type="submission" date="2023-12" db="EMBL/GenBank/DDBJ databases">
        <title>Marinobacter qingdaonensis sp. nov., isolated from the intertidal sediment of Qingdao, PR China.</title>
        <authorList>
            <person name="Li Y."/>
        </authorList>
    </citation>
    <scope>NUCLEOTIDE SEQUENCE [LARGE SCALE GENOMIC DNA]</scope>
    <source>
        <strain evidence="2 3">ASW11-75</strain>
    </source>
</reference>
<dbReference type="Proteomes" id="UP001305746">
    <property type="component" value="Unassembled WGS sequence"/>
</dbReference>
<evidence type="ECO:0000313" key="2">
    <source>
        <dbReference type="EMBL" id="MEA1080120.1"/>
    </source>
</evidence>
<evidence type="ECO:0000256" key="1">
    <source>
        <dbReference type="SAM" id="MobiDB-lite"/>
    </source>
</evidence>
<evidence type="ECO:0000313" key="3">
    <source>
        <dbReference type="Proteomes" id="UP001305746"/>
    </source>
</evidence>
<name>A0ABU5NWE0_9GAMM</name>
<keyword evidence="3" id="KW-1185">Reference proteome</keyword>
<protein>
    <recommendedName>
        <fullName evidence="4">Lipoprotein</fullName>
    </recommendedName>
</protein>
<dbReference type="RefSeq" id="WP_322854634.1">
    <property type="nucleotide sequence ID" value="NZ_JAYDCJ010000003.1"/>
</dbReference>
<dbReference type="EMBL" id="JAYDCJ010000003">
    <property type="protein sequence ID" value="MEA1080120.1"/>
    <property type="molecule type" value="Genomic_DNA"/>
</dbReference>
<feature type="region of interest" description="Disordered" evidence="1">
    <location>
        <begin position="310"/>
        <end position="357"/>
    </location>
</feature>
<accession>A0ABU5NWE0</accession>
<comment type="caution">
    <text evidence="2">The sequence shown here is derived from an EMBL/GenBank/DDBJ whole genome shotgun (WGS) entry which is preliminary data.</text>
</comment>
<proteinExistence type="predicted"/>